<dbReference type="InterPro" id="IPR025997">
    <property type="entry name" value="SBP_2_dom"/>
</dbReference>
<keyword evidence="2 6" id="KW-0238">DNA-binding</keyword>
<evidence type="ECO:0000313" key="5">
    <source>
        <dbReference type="EMBL" id="MBF2230040.1"/>
    </source>
</evidence>
<dbReference type="PANTHER" id="PTHR30146:SF154">
    <property type="entry name" value="TRANSCRIPTION REGULATOR, MEMBER OF GALR FAMILY"/>
    <property type="match status" value="1"/>
</dbReference>
<evidence type="ECO:0000313" key="6">
    <source>
        <dbReference type="EMBL" id="MBF9304106.1"/>
    </source>
</evidence>
<reference evidence="5" key="1">
    <citation type="submission" date="2020-08" db="EMBL/GenBank/DDBJ databases">
        <title>Changes in the skin microbiome associated with squamous cell carcinoma in transplant recipients.</title>
        <authorList>
            <person name="Zaugg J."/>
            <person name="Krueger A."/>
            <person name="Lachner N."/>
        </authorList>
    </citation>
    <scope>NUCLEOTIDE SEQUENCE</scope>
    <source>
        <strain evidence="5">R5988</strain>
    </source>
</reference>
<evidence type="ECO:0000313" key="7">
    <source>
        <dbReference type="Proteomes" id="UP000622362"/>
    </source>
</evidence>
<dbReference type="Proteomes" id="UP000622362">
    <property type="component" value="Unassembled WGS sequence"/>
</dbReference>
<evidence type="ECO:0000256" key="1">
    <source>
        <dbReference type="ARBA" id="ARBA00023015"/>
    </source>
</evidence>
<reference evidence="6" key="2">
    <citation type="submission" date="2020-11" db="EMBL/GenBank/DDBJ databases">
        <title>Molecular epidemiology and genomic profiles of multidrug-resistant bacteria collected from clinical sources in South Africa.</title>
        <authorList>
            <person name="Asante J."/>
            <person name="Amoako D.G."/>
        </authorList>
    </citation>
    <scope>NUCLEOTIDE SEQUENCE</scope>
    <source>
        <strain evidence="6">C68</strain>
    </source>
</reference>
<accession>A0A4Y7VP18</accession>
<gene>
    <name evidence="5" type="ORF">H3963_06335</name>
    <name evidence="6" type="ORF">I3V53_08475</name>
</gene>
<dbReference type="SUPFAM" id="SSF53822">
    <property type="entry name" value="Periplasmic binding protein-like I"/>
    <property type="match status" value="1"/>
</dbReference>
<name>A0A4Y7VP18_STAEP</name>
<dbReference type="CDD" id="cd01392">
    <property type="entry name" value="HTH_LacI"/>
    <property type="match status" value="1"/>
</dbReference>
<sequence>MKNISDIAKLAGVSKSTVSRFLNNGSVSPATKEKITKIIEENNYQPNQFAQSLRARRTNLIGAIIPRMNSYAVDETIKGLVHQCNQHRYQLLLNYTGLEIDGEISALKTLSRSKVDGIVLMATHITEAHIEVIEKIDVPVIIVGQKHDRLYSIYHDDYEAGYKIGVLIGEKGCRNVHFFGVSEEDIAVGIQRKLGVIQALKDYHISPKIYETTFKHEQAFKDVSQQLERVHHADAIVGATDTIAFAIHKYCSDHQQRFYNCSIYGFGGDPMTQIVSPVIQTVSYNYFEAGEQALKEINQLLKGEQTALKIKIPIQLN</sequence>
<dbReference type="InterPro" id="IPR010982">
    <property type="entry name" value="Lambda_DNA-bd_dom_sf"/>
</dbReference>
<keyword evidence="3" id="KW-0804">Transcription</keyword>
<evidence type="ECO:0000256" key="3">
    <source>
        <dbReference type="ARBA" id="ARBA00023163"/>
    </source>
</evidence>
<proteinExistence type="predicted"/>
<keyword evidence="1" id="KW-0805">Transcription regulation</keyword>
<evidence type="ECO:0000259" key="4">
    <source>
        <dbReference type="PROSITE" id="PS50932"/>
    </source>
</evidence>
<dbReference type="EMBL" id="JACGQI010000008">
    <property type="protein sequence ID" value="MBF2230040.1"/>
    <property type="molecule type" value="Genomic_DNA"/>
</dbReference>
<dbReference type="OrthoDB" id="3180992at2"/>
<dbReference type="RefSeq" id="WP_002468995.1">
    <property type="nucleotide sequence ID" value="NZ_CABHDW010000006.1"/>
</dbReference>
<dbReference type="SUPFAM" id="SSF47413">
    <property type="entry name" value="lambda repressor-like DNA-binding domains"/>
    <property type="match status" value="1"/>
</dbReference>
<evidence type="ECO:0000256" key="2">
    <source>
        <dbReference type="ARBA" id="ARBA00023125"/>
    </source>
</evidence>
<dbReference type="SMART" id="SM00354">
    <property type="entry name" value="HTH_LACI"/>
    <property type="match status" value="1"/>
</dbReference>
<dbReference type="Gene3D" id="1.10.260.40">
    <property type="entry name" value="lambda repressor-like DNA-binding domains"/>
    <property type="match status" value="1"/>
</dbReference>
<dbReference type="Gene3D" id="3.40.50.2300">
    <property type="match status" value="2"/>
</dbReference>
<organism evidence="6 7">
    <name type="scientific">Staphylococcus epidermidis</name>
    <dbReference type="NCBI Taxonomy" id="1282"/>
    <lineage>
        <taxon>Bacteria</taxon>
        <taxon>Bacillati</taxon>
        <taxon>Bacillota</taxon>
        <taxon>Bacilli</taxon>
        <taxon>Bacillales</taxon>
        <taxon>Staphylococcaceae</taxon>
        <taxon>Staphylococcus</taxon>
    </lineage>
</organism>
<comment type="caution">
    <text evidence="6">The sequence shown here is derived from an EMBL/GenBank/DDBJ whole genome shotgun (WGS) entry which is preliminary data.</text>
</comment>
<dbReference type="InterPro" id="IPR000843">
    <property type="entry name" value="HTH_LacI"/>
</dbReference>
<dbReference type="GO" id="GO:0003700">
    <property type="term" value="F:DNA-binding transcription factor activity"/>
    <property type="evidence" value="ECO:0007669"/>
    <property type="project" value="TreeGrafter"/>
</dbReference>
<dbReference type="Proteomes" id="UP000648077">
    <property type="component" value="Unassembled WGS sequence"/>
</dbReference>
<dbReference type="EMBL" id="JADPYN010000016">
    <property type="protein sequence ID" value="MBF9304106.1"/>
    <property type="molecule type" value="Genomic_DNA"/>
</dbReference>
<dbReference type="PROSITE" id="PS50932">
    <property type="entry name" value="HTH_LACI_2"/>
    <property type="match status" value="1"/>
</dbReference>
<dbReference type="CDD" id="cd01542">
    <property type="entry name" value="PBP1_TreR-like"/>
    <property type="match status" value="1"/>
</dbReference>
<dbReference type="AlphaFoldDB" id="A0A4Y7VP18"/>
<dbReference type="Pfam" id="PF00356">
    <property type="entry name" value="LacI"/>
    <property type="match status" value="1"/>
</dbReference>
<dbReference type="InterPro" id="IPR028082">
    <property type="entry name" value="Peripla_BP_I"/>
</dbReference>
<dbReference type="PROSITE" id="PS00356">
    <property type="entry name" value="HTH_LACI_1"/>
    <property type="match status" value="1"/>
</dbReference>
<protein>
    <submittedName>
        <fullName evidence="6">LacI family DNA-binding transcriptional regulator</fullName>
    </submittedName>
</protein>
<dbReference type="PANTHER" id="PTHR30146">
    <property type="entry name" value="LACI-RELATED TRANSCRIPTIONAL REPRESSOR"/>
    <property type="match status" value="1"/>
</dbReference>
<dbReference type="GO" id="GO:0000976">
    <property type="term" value="F:transcription cis-regulatory region binding"/>
    <property type="evidence" value="ECO:0007669"/>
    <property type="project" value="TreeGrafter"/>
</dbReference>
<dbReference type="PRINTS" id="PR00036">
    <property type="entry name" value="HTHLACI"/>
</dbReference>
<dbReference type="Pfam" id="PF13407">
    <property type="entry name" value="Peripla_BP_4"/>
    <property type="match status" value="1"/>
</dbReference>
<feature type="domain" description="HTH lacI-type" evidence="4">
    <location>
        <begin position="2"/>
        <end position="55"/>
    </location>
</feature>